<feature type="compositionally biased region" description="Low complexity" evidence="1">
    <location>
        <begin position="585"/>
        <end position="604"/>
    </location>
</feature>
<dbReference type="OrthoDB" id="2530083at2759"/>
<feature type="compositionally biased region" description="Basic residues" evidence="1">
    <location>
        <begin position="80"/>
        <end position="97"/>
    </location>
</feature>
<dbReference type="AlphaFoldDB" id="A0A5C5FZQ1"/>
<gene>
    <name evidence="2" type="ORF">DMC30DRAFT_351005</name>
</gene>
<feature type="region of interest" description="Disordered" evidence="1">
    <location>
        <begin position="572"/>
        <end position="613"/>
    </location>
</feature>
<feature type="region of interest" description="Disordered" evidence="1">
    <location>
        <begin position="1"/>
        <end position="228"/>
    </location>
</feature>
<feature type="compositionally biased region" description="Acidic residues" evidence="1">
    <location>
        <begin position="429"/>
        <end position="444"/>
    </location>
</feature>
<evidence type="ECO:0000256" key="1">
    <source>
        <dbReference type="SAM" id="MobiDB-lite"/>
    </source>
</evidence>
<evidence type="ECO:0000313" key="2">
    <source>
        <dbReference type="EMBL" id="TNY21211.1"/>
    </source>
</evidence>
<feature type="region of interest" description="Disordered" evidence="1">
    <location>
        <begin position="406"/>
        <end position="464"/>
    </location>
</feature>
<accession>A0A5C5FZQ1</accession>
<feature type="compositionally biased region" description="Acidic residues" evidence="1">
    <location>
        <begin position="208"/>
        <end position="228"/>
    </location>
</feature>
<comment type="caution">
    <text evidence="2">The sequence shown here is derived from an EMBL/GenBank/DDBJ whole genome shotgun (WGS) entry which is preliminary data.</text>
</comment>
<proteinExistence type="predicted"/>
<organism evidence="2 3">
    <name type="scientific">Rhodotorula diobovata</name>
    <dbReference type="NCBI Taxonomy" id="5288"/>
    <lineage>
        <taxon>Eukaryota</taxon>
        <taxon>Fungi</taxon>
        <taxon>Dikarya</taxon>
        <taxon>Basidiomycota</taxon>
        <taxon>Pucciniomycotina</taxon>
        <taxon>Microbotryomycetes</taxon>
        <taxon>Sporidiobolales</taxon>
        <taxon>Sporidiobolaceae</taxon>
        <taxon>Rhodotorula</taxon>
    </lineage>
</organism>
<dbReference type="Proteomes" id="UP000311382">
    <property type="component" value="Unassembled WGS sequence"/>
</dbReference>
<feature type="compositionally biased region" description="Polar residues" evidence="1">
    <location>
        <begin position="1"/>
        <end position="11"/>
    </location>
</feature>
<sequence length="613" mass="66819">MPPLASTSTAQLPGFRTSRPRRAASTTAQGKTRAHLLLAQPPQPETTTTGKGKGKGKARATDDCDEYVQEQEYAPGRGQLQRRKRGGGGGAKGKKRARESEDEGESGGTTPRERDYDDEDDNEAALERMEQKRARKRARKDEKRAAQLAQARAREALEDSMLLAVPAAFEGKGRTKGSRTGKGREKKKKQVQFETPASDGDAGALEGGVDEDEDDEDEDEDLALEDIDLADPMLLPAAERKRGRRFWRALEHGVYRSALHDVARGEADLGRALVQWEALRRAREVEEREEKAALEVVRAAREGTDSPGPSSKRRRSIGSFNPHRSLLPTPPALDDDDLEADEVRLRRKFDDDGHEVLPLPTSLALARMIRWPLHESALPASASDMSLEDALLASYERAQRVALGGPALPRLQPSRPRSAYAAGGPFASLDDDGVEPSDDDDDDNGSAADPLADVPDPLEWSDAPPALTSIPPLLSSMLLRLTDCVPKAPLPALDMRSEKKRADQMAKDDRKRGIDRDATAPGWEEVVALARESDVPEHIVAKLEEQLVALFGPSTRPRAFFPALLLSRGTCPAHSTHVAQQPSPSRAGAIRRSSTSRRTSPSARARARGRSAA</sequence>
<protein>
    <submittedName>
        <fullName evidence="2">Uncharacterized protein</fullName>
    </submittedName>
</protein>
<feature type="region of interest" description="Disordered" evidence="1">
    <location>
        <begin position="495"/>
        <end position="517"/>
    </location>
</feature>
<dbReference type="EMBL" id="SOZI01000048">
    <property type="protein sequence ID" value="TNY21211.1"/>
    <property type="molecule type" value="Genomic_DNA"/>
</dbReference>
<name>A0A5C5FZQ1_9BASI</name>
<dbReference type="STRING" id="5288.A0A5C5FZQ1"/>
<keyword evidence="3" id="KW-1185">Reference proteome</keyword>
<feature type="compositionally biased region" description="Basic residues" evidence="1">
    <location>
        <begin position="174"/>
        <end position="190"/>
    </location>
</feature>
<feature type="region of interest" description="Disordered" evidence="1">
    <location>
        <begin position="296"/>
        <end position="337"/>
    </location>
</feature>
<reference evidence="2 3" key="1">
    <citation type="submission" date="2019-03" db="EMBL/GenBank/DDBJ databases">
        <title>Rhodosporidium diobovatum UCD-FST 08-225 genome sequencing, assembly, and annotation.</title>
        <authorList>
            <person name="Fakankun I.U."/>
            <person name="Fristensky B."/>
            <person name="Levin D.B."/>
        </authorList>
    </citation>
    <scope>NUCLEOTIDE SEQUENCE [LARGE SCALE GENOMIC DNA]</scope>
    <source>
        <strain evidence="2 3">UCD-FST 08-225</strain>
    </source>
</reference>
<evidence type="ECO:0000313" key="3">
    <source>
        <dbReference type="Proteomes" id="UP000311382"/>
    </source>
</evidence>